<organism evidence="2 3">
    <name type="scientific">Nocardia iowensis</name>
    <dbReference type="NCBI Taxonomy" id="204891"/>
    <lineage>
        <taxon>Bacteria</taxon>
        <taxon>Bacillati</taxon>
        <taxon>Actinomycetota</taxon>
        <taxon>Actinomycetes</taxon>
        <taxon>Mycobacteriales</taxon>
        <taxon>Nocardiaceae</taxon>
        <taxon>Nocardia</taxon>
    </lineage>
</organism>
<evidence type="ECO:0000256" key="1">
    <source>
        <dbReference type="SAM" id="Phobius"/>
    </source>
</evidence>
<reference evidence="2 3" key="1">
    <citation type="submission" date="2021-07" db="EMBL/GenBank/DDBJ databases">
        <title>Whole Genome Sequence of Nocardia Iowensis.</title>
        <authorList>
            <person name="Lamm A."/>
            <person name="Collins-Fairclough A.M."/>
            <person name="Bunk B."/>
            <person name="Sproer C."/>
        </authorList>
    </citation>
    <scope>NUCLEOTIDE SEQUENCE [LARGE SCALE GENOMIC DNA]</scope>
    <source>
        <strain evidence="2 3">NRRL 5646</strain>
    </source>
</reference>
<protein>
    <submittedName>
        <fullName evidence="2">Uncharacterized protein</fullName>
    </submittedName>
</protein>
<dbReference type="Proteomes" id="UP000694257">
    <property type="component" value="Chromosome"/>
</dbReference>
<name>A0ABX8RLW0_NOCIO</name>
<dbReference type="EMBL" id="CP078145">
    <property type="protein sequence ID" value="QXN90296.1"/>
    <property type="molecule type" value="Genomic_DNA"/>
</dbReference>
<keyword evidence="1" id="KW-0472">Membrane</keyword>
<gene>
    <name evidence="2" type="ORF">KV110_33540</name>
</gene>
<proteinExistence type="predicted"/>
<dbReference type="RefSeq" id="WP_218471168.1">
    <property type="nucleotide sequence ID" value="NZ_BAABJN010000006.1"/>
</dbReference>
<accession>A0ABX8RLW0</accession>
<keyword evidence="1" id="KW-1133">Transmembrane helix</keyword>
<evidence type="ECO:0000313" key="2">
    <source>
        <dbReference type="EMBL" id="QXN90296.1"/>
    </source>
</evidence>
<sequence>MQHLDAILVVEGGLGEIVSRRPNEIAPSVRRLLAEFNDDTLTKLRIAPLDGRPKTHLSDGSLCVVDEDGWVCRPGEEDTPPTIEVDPISVSDTPEHTQLPRPQTPSWHVRLWRASFVLACVLTLVPAGTLIMTATGHNDGSVLAAAIVTAVSALGAILVGFMYRSNLPRP</sequence>
<feature type="transmembrane region" description="Helical" evidence="1">
    <location>
        <begin position="140"/>
        <end position="163"/>
    </location>
</feature>
<keyword evidence="3" id="KW-1185">Reference proteome</keyword>
<keyword evidence="1" id="KW-0812">Transmembrane</keyword>
<evidence type="ECO:0000313" key="3">
    <source>
        <dbReference type="Proteomes" id="UP000694257"/>
    </source>
</evidence>
<feature type="transmembrane region" description="Helical" evidence="1">
    <location>
        <begin position="111"/>
        <end position="134"/>
    </location>
</feature>